<evidence type="ECO:0000313" key="3">
    <source>
        <dbReference type="Proteomes" id="UP000821853"/>
    </source>
</evidence>
<dbReference type="GO" id="GO:0006282">
    <property type="term" value="P:regulation of DNA repair"/>
    <property type="evidence" value="ECO:0007669"/>
    <property type="project" value="InterPro"/>
</dbReference>
<comment type="caution">
    <text evidence="2">The sequence shown here is derived from an EMBL/GenBank/DDBJ whole genome shotgun (WGS) entry which is preliminary data.</text>
</comment>
<dbReference type="GO" id="GO:0005737">
    <property type="term" value="C:cytoplasm"/>
    <property type="evidence" value="ECO:0007669"/>
    <property type="project" value="TreeGrafter"/>
</dbReference>
<gene>
    <name evidence="2" type="ORF">HPB48_020703</name>
</gene>
<evidence type="ECO:0000313" key="2">
    <source>
        <dbReference type="EMBL" id="KAH9371255.1"/>
    </source>
</evidence>
<feature type="compositionally biased region" description="Basic and acidic residues" evidence="1">
    <location>
        <begin position="17"/>
        <end position="26"/>
    </location>
</feature>
<dbReference type="GO" id="GO:1990966">
    <property type="term" value="P:ATP generation from poly-ADP-D-ribose"/>
    <property type="evidence" value="ECO:0007669"/>
    <property type="project" value="TreeGrafter"/>
</dbReference>
<feature type="compositionally biased region" description="Polar residues" evidence="1">
    <location>
        <begin position="27"/>
        <end position="37"/>
    </location>
</feature>
<dbReference type="GO" id="GO:0004649">
    <property type="term" value="F:poly(ADP-ribose) glycohydrolase activity"/>
    <property type="evidence" value="ECO:0007669"/>
    <property type="project" value="InterPro"/>
</dbReference>
<name>A0A9J6G8Q5_HAELO</name>
<dbReference type="GO" id="GO:0009225">
    <property type="term" value="P:nucleotide-sugar metabolic process"/>
    <property type="evidence" value="ECO:0007669"/>
    <property type="project" value="TreeGrafter"/>
</dbReference>
<dbReference type="InterPro" id="IPR007724">
    <property type="entry name" value="Poly_GlycHdrlase"/>
</dbReference>
<dbReference type="GO" id="GO:0005634">
    <property type="term" value="C:nucleus"/>
    <property type="evidence" value="ECO:0007669"/>
    <property type="project" value="TreeGrafter"/>
</dbReference>
<dbReference type="VEuPathDB" id="VectorBase:HLOH_064613"/>
<protein>
    <recommendedName>
        <fullName evidence="4">Poly(ADP-ribose) glycohydrolase</fullName>
    </recommendedName>
</protein>
<dbReference type="Proteomes" id="UP000821853">
    <property type="component" value="Chromosome 3"/>
</dbReference>
<dbReference type="PANTHER" id="PTHR12837">
    <property type="entry name" value="POLY ADP-RIBOSE GLYCOHYDROLASE"/>
    <property type="match status" value="1"/>
</dbReference>
<feature type="region of interest" description="Disordered" evidence="1">
    <location>
        <begin position="1"/>
        <end position="100"/>
    </location>
</feature>
<organism evidence="2 3">
    <name type="scientific">Haemaphysalis longicornis</name>
    <name type="common">Bush tick</name>
    <dbReference type="NCBI Taxonomy" id="44386"/>
    <lineage>
        <taxon>Eukaryota</taxon>
        <taxon>Metazoa</taxon>
        <taxon>Ecdysozoa</taxon>
        <taxon>Arthropoda</taxon>
        <taxon>Chelicerata</taxon>
        <taxon>Arachnida</taxon>
        <taxon>Acari</taxon>
        <taxon>Parasitiformes</taxon>
        <taxon>Ixodida</taxon>
        <taxon>Ixodoidea</taxon>
        <taxon>Ixodidae</taxon>
        <taxon>Haemaphysalinae</taxon>
        <taxon>Haemaphysalis</taxon>
    </lineage>
</organism>
<dbReference type="OrthoDB" id="6154436at2759"/>
<feature type="compositionally biased region" description="Acidic residues" evidence="1">
    <location>
        <begin position="60"/>
        <end position="76"/>
    </location>
</feature>
<evidence type="ECO:0008006" key="4">
    <source>
        <dbReference type="Google" id="ProtNLM"/>
    </source>
</evidence>
<dbReference type="EMBL" id="JABSTR010000005">
    <property type="protein sequence ID" value="KAH9371255.1"/>
    <property type="molecule type" value="Genomic_DNA"/>
</dbReference>
<keyword evidence="3" id="KW-1185">Reference proteome</keyword>
<dbReference type="PANTHER" id="PTHR12837:SF14">
    <property type="entry name" value="POLY(ADP-RIBOSE) GLYCOHYDROLASE"/>
    <property type="match status" value="1"/>
</dbReference>
<reference evidence="2 3" key="1">
    <citation type="journal article" date="2020" name="Cell">
        <title>Large-Scale Comparative Analyses of Tick Genomes Elucidate Their Genetic Diversity and Vector Capacities.</title>
        <authorList>
            <consortium name="Tick Genome and Microbiome Consortium (TIGMIC)"/>
            <person name="Jia N."/>
            <person name="Wang J."/>
            <person name="Shi W."/>
            <person name="Du L."/>
            <person name="Sun Y."/>
            <person name="Zhan W."/>
            <person name="Jiang J.F."/>
            <person name="Wang Q."/>
            <person name="Zhang B."/>
            <person name="Ji P."/>
            <person name="Bell-Sakyi L."/>
            <person name="Cui X.M."/>
            <person name="Yuan T.T."/>
            <person name="Jiang B.G."/>
            <person name="Yang W.F."/>
            <person name="Lam T.T."/>
            <person name="Chang Q.C."/>
            <person name="Ding S.J."/>
            <person name="Wang X.J."/>
            <person name="Zhu J.G."/>
            <person name="Ruan X.D."/>
            <person name="Zhao L."/>
            <person name="Wei J.T."/>
            <person name="Ye R.Z."/>
            <person name="Que T.C."/>
            <person name="Du C.H."/>
            <person name="Zhou Y.H."/>
            <person name="Cheng J.X."/>
            <person name="Dai P.F."/>
            <person name="Guo W.B."/>
            <person name="Han X.H."/>
            <person name="Huang E.J."/>
            <person name="Li L.F."/>
            <person name="Wei W."/>
            <person name="Gao Y.C."/>
            <person name="Liu J.Z."/>
            <person name="Shao H.Z."/>
            <person name="Wang X."/>
            <person name="Wang C.C."/>
            <person name="Yang T.C."/>
            <person name="Huo Q.B."/>
            <person name="Li W."/>
            <person name="Chen H.Y."/>
            <person name="Chen S.E."/>
            <person name="Zhou L.G."/>
            <person name="Ni X.B."/>
            <person name="Tian J.H."/>
            <person name="Sheng Y."/>
            <person name="Liu T."/>
            <person name="Pan Y.S."/>
            <person name="Xia L.Y."/>
            <person name="Li J."/>
            <person name="Zhao F."/>
            <person name="Cao W.C."/>
        </authorList>
    </citation>
    <scope>NUCLEOTIDE SEQUENCE [LARGE SCALE GENOMIC DNA]</scope>
    <source>
        <strain evidence="2">HaeL-2018</strain>
    </source>
</reference>
<sequence>MQSGKVNAALSCQRKSAVQEDFRGQEQADSISVGLTRQDTEFIKAHSFRPVSPDLSAGTSEDEIAESAESDIEGEPPDVATADSEDGRRESFVSLEEEPLEDTVNVRATQGRCLQMECGAESFPLRVSASGVRPVATCRWARGCLDSSGDAQLEALVQWIAASVAGVPCLVVYTGGQPGLEQLSQVSFKVEERQWTVGDLACETLRFCRNRVALHEGRNKATVRPGITLFAQLLGQTAVAPSTINPISSSRSSSTCDGKATLLSHDSLE</sequence>
<dbReference type="GO" id="GO:0005975">
    <property type="term" value="P:carbohydrate metabolic process"/>
    <property type="evidence" value="ECO:0007669"/>
    <property type="project" value="InterPro"/>
</dbReference>
<proteinExistence type="predicted"/>
<dbReference type="AlphaFoldDB" id="A0A9J6G8Q5"/>
<accession>A0A9J6G8Q5</accession>
<evidence type="ECO:0000256" key="1">
    <source>
        <dbReference type="SAM" id="MobiDB-lite"/>
    </source>
</evidence>